<dbReference type="InterPro" id="IPR011251">
    <property type="entry name" value="Luciferase-like_dom"/>
</dbReference>
<feature type="domain" description="Luciferase-like" evidence="5">
    <location>
        <begin position="14"/>
        <end position="240"/>
    </location>
</feature>
<dbReference type="InterPro" id="IPR050172">
    <property type="entry name" value="SsuD_RutA_monooxygenase"/>
</dbReference>
<evidence type="ECO:0000256" key="2">
    <source>
        <dbReference type="ARBA" id="ARBA00022643"/>
    </source>
</evidence>
<dbReference type="PANTHER" id="PTHR42847">
    <property type="entry name" value="ALKANESULFONATE MONOOXYGENASE"/>
    <property type="match status" value="1"/>
</dbReference>
<dbReference type="AlphaFoldDB" id="A0AAU7T781"/>
<keyword evidence="4" id="KW-0503">Monooxygenase</keyword>
<accession>A0AAU7T781</accession>
<evidence type="ECO:0000313" key="6">
    <source>
        <dbReference type="EMBL" id="XBV22577.1"/>
    </source>
</evidence>
<dbReference type="NCBIfam" id="TIGR03619">
    <property type="entry name" value="F420_Rv2161c"/>
    <property type="match status" value="1"/>
</dbReference>
<name>A0AAU7T781_9ACTN</name>
<dbReference type="PANTHER" id="PTHR42847:SF4">
    <property type="entry name" value="ALKANESULFONATE MONOOXYGENASE-RELATED"/>
    <property type="match status" value="1"/>
</dbReference>
<reference evidence="6" key="1">
    <citation type="submission" date="2024-06" db="EMBL/GenBank/DDBJ databases">
        <title>Kribbella sp. strain HUAS MG21 genome sequences.</title>
        <authorList>
            <person name="Mo P."/>
        </authorList>
    </citation>
    <scope>NUCLEOTIDE SEQUENCE</scope>
    <source>
        <strain evidence="6">HUAS MG21</strain>
    </source>
</reference>
<protein>
    <submittedName>
        <fullName evidence="6">TIGR03619 family F420-dependent LLM class oxidoreductase</fullName>
        <ecNumber evidence="6">1.-.-.-</ecNumber>
    </submittedName>
</protein>
<evidence type="ECO:0000256" key="1">
    <source>
        <dbReference type="ARBA" id="ARBA00022630"/>
    </source>
</evidence>
<dbReference type="EMBL" id="CP158165">
    <property type="protein sequence ID" value="XBV22577.1"/>
    <property type="molecule type" value="Genomic_DNA"/>
</dbReference>
<dbReference type="InterPro" id="IPR036661">
    <property type="entry name" value="Luciferase-like_sf"/>
</dbReference>
<keyword evidence="3 6" id="KW-0560">Oxidoreductase</keyword>
<dbReference type="InterPro" id="IPR019921">
    <property type="entry name" value="Lucif-like_OxRdtase_Rv2161c"/>
</dbReference>
<evidence type="ECO:0000256" key="3">
    <source>
        <dbReference type="ARBA" id="ARBA00023002"/>
    </source>
</evidence>
<dbReference type="Gene3D" id="3.20.20.30">
    <property type="entry name" value="Luciferase-like domain"/>
    <property type="match status" value="1"/>
</dbReference>
<dbReference type="GO" id="GO:0008726">
    <property type="term" value="F:alkanesulfonate monooxygenase activity"/>
    <property type="evidence" value="ECO:0007669"/>
    <property type="project" value="TreeGrafter"/>
</dbReference>
<evidence type="ECO:0000256" key="4">
    <source>
        <dbReference type="ARBA" id="ARBA00023033"/>
    </source>
</evidence>
<sequence>MKLGLTLPTIGVGTSTAAITEVAQEAERIGLDSVWTSERLLNPVDGAFGIGATEPTPLPDGYRSVYDPLETLAYVAARTSTIALGTSVLDLLLHSPVVLGRRLVTLDQLSGGRLLAGVGVGWMAAEFEAVGVPTERRGARLEEYIAVLRALWGPDPVAHDGAFYTIAPSWYGPKPVVPGGVAVLAGAMAPAAIERAGRLGLGLNPIMMTWEMFEGSVSTFRDAAAKAGHDPASLPIVVRVNGEVTAAPLDDRQPLTGSVEQVLDDLARVARSGVDHVFWSAGEDVDRQLEVMAELRRSI</sequence>
<dbReference type="GO" id="GO:0046306">
    <property type="term" value="P:alkanesulfonate catabolic process"/>
    <property type="evidence" value="ECO:0007669"/>
    <property type="project" value="TreeGrafter"/>
</dbReference>
<organism evidence="6">
    <name type="scientific">Kribbella sp. HUAS MG21</name>
    <dbReference type="NCBI Taxonomy" id="3160966"/>
    <lineage>
        <taxon>Bacteria</taxon>
        <taxon>Bacillati</taxon>
        <taxon>Actinomycetota</taxon>
        <taxon>Actinomycetes</taxon>
        <taxon>Propionibacteriales</taxon>
        <taxon>Kribbellaceae</taxon>
        <taxon>Kribbella</taxon>
    </lineage>
</organism>
<dbReference type="Pfam" id="PF00296">
    <property type="entry name" value="Bac_luciferase"/>
    <property type="match status" value="1"/>
</dbReference>
<proteinExistence type="predicted"/>
<dbReference type="RefSeq" id="WP_350275416.1">
    <property type="nucleotide sequence ID" value="NZ_CP158165.1"/>
</dbReference>
<evidence type="ECO:0000259" key="5">
    <source>
        <dbReference type="Pfam" id="PF00296"/>
    </source>
</evidence>
<dbReference type="SUPFAM" id="SSF51679">
    <property type="entry name" value="Bacterial luciferase-like"/>
    <property type="match status" value="1"/>
</dbReference>
<dbReference type="EC" id="1.-.-.-" evidence="6"/>
<keyword evidence="2" id="KW-0288">FMN</keyword>
<keyword evidence="1" id="KW-0285">Flavoprotein</keyword>
<gene>
    <name evidence="6" type="ORF">ABN611_28940</name>
</gene>